<name>A0A146KB57_9EUKA</name>
<protein>
    <submittedName>
        <fullName evidence="2">H-SHIPPO 1</fullName>
    </submittedName>
</protein>
<feature type="non-terminal residue" evidence="2">
    <location>
        <position position="1"/>
    </location>
</feature>
<evidence type="ECO:0000256" key="1">
    <source>
        <dbReference type="SAM" id="MobiDB-lite"/>
    </source>
</evidence>
<sequence length="398" mass="44758">RESMRLPAPNAYSPTFRSTSPQLSIRPRTYQKSTMQNEAPGPGFYQIPTTNSNNQIKFGSRTRTSVQTCSPGPCGYLVPNRSNSPQFSLRSRMADAKPTITVAPNNYDQIYGTISTEKPKITLKSRLPEPKLNYDTDFNYDPVEPDHQVKISLGSRSPIKQNQYASPGPAQYNLSTNNYQAKITLKSRFQQPEQINPVGPDQYTINHKITERSSPKSSIGTRLHQKMKTDVNDVYYELPTTFSPKKYSMKGRTQTSVRTCSPGPAVYNLQQSSPQNHIKFGGRTQKPGVLEYDERMKQVPGPGNYNIDNTALQNAKNIKLKSRHETGKIEVHDNFYETDESFKNIKKQVKLTIPPKYDPPGVKHQGISPNSYDIGSTLKKNGISMAGRTHGQVLNRIK</sequence>
<dbReference type="EMBL" id="GDID01003895">
    <property type="protein sequence ID" value="JAP92711.1"/>
    <property type="molecule type" value="Transcribed_RNA"/>
</dbReference>
<dbReference type="Pfam" id="PF07004">
    <property type="entry name" value="SHIPPO-rpt"/>
    <property type="match status" value="4"/>
</dbReference>
<evidence type="ECO:0000313" key="2">
    <source>
        <dbReference type="EMBL" id="JAP92711.1"/>
    </source>
</evidence>
<dbReference type="InterPro" id="IPR051291">
    <property type="entry name" value="CIMAP"/>
</dbReference>
<reference evidence="2" key="1">
    <citation type="submission" date="2015-07" db="EMBL/GenBank/DDBJ databases">
        <title>Adaptation to a free-living lifestyle via gene acquisitions in the diplomonad Trepomonas sp. PC1.</title>
        <authorList>
            <person name="Xu F."/>
            <person name="Jerlstrom-Hultqvist J."/>
            <person name="Kolisko M."/>
            <person name="Simpson A.G.B."/>
            <person name="Roger A.J."/>
            <person name="Svard S.G."/>
            <person name="Andersson J.O."/>
        </authorList>
    </citation>
    <scope>NUCLEOTIDE SEQUENCE</scope>
    <source>
        <strain evidence="2">PC1</strain>
    </source>
</reference>
<dbReference type="PANTHER" id="PTHR21580:SF60">
    <property type="entry name" value="SPERM-TAIL PG-RICH REPEAT-CONTAINING PROTEIN 2"/>
    <property type="match status" value="1"/>
</dbReference>
<dbReference type="PANTHER" id="PTHR21580">
    <property type="entry name" value="SHIPPO-1-RELATED"/>
    <property type="match status" value="1"/>
</dbReference>
<feature type="region of interest" description="Disordered" evidence="1">
    <location>
        <begin position="1"/>
        <end position="21"/>
    </location>
</feature>
<accession>A0A146KB57</accession>
<gene>
    <name evidence="2" type="ORF">TPC1_15253</name>
</gene>
<dbReference type="AlphaFoldDB" id="A0A146KB57"/>
<proteinExistence type="predicted"/>
<dbReference type="InterPro" id="IPR010736">
    <property type="entry name" value="SHIPPO-rpt"/>
</dbReference>
<feature type="compositionally biased region" description="Polar residues" evidence="1">
    <location>
        <begin position="12"/>
        <end position="21"/>
    </location>
</feature>
<organism evidence="2">
    <name type="scientific">Trepomonas sp. PC1</name>
    <dbReference type="NCBI Taxonomy" id="1076344"/>
    <lineage>
        <taxon>Eukaryota</taxon>
        <taxon>Metamonada</taxon>
        <taxon>Diplomonadida</taxon>
        <taxon>Hexamitidae</taxon>
        <taxon>Hexamitinae</taxon>
        <taxon>Trepomonas</taxon>
    </lineage>
</organism>